<dbReference type="SUPFAM" id="SSF53448">
    <property type="entry name" value="Nucleotide-diphospho-sugar transferases"/>
    <property type="match status" value="1"/>
</dbReference>
<dbReference type="PANTHER" id="PTHR43630">
    <property type="entry name" value="POLY-BETA-1,6-N-ACETYL-D-GLUCOSAMINE SYNTHASE"/>
    <property type="match status" value="1"/>
</dbReference>
<keyword evidence="7" id="KW-1185">Reference proteome</keyword>
<keyword evidence="4" id="KW-0812">Transmembrane</keyword>
<dbReference type="Proteomes" id="UP001620460">
    <property type="component" value="Unassembled WGS sequence"/>
</dbReference>
<keyword evidence="4" id="KW-0472">Membrane</keyword>
<reference evidence="6 7" key="1">
    <citation type="submission" date="2020-10" db="EMBL/GenBank/DDBJ databases">
        <title>Phylogeny of dyella-like bacteria.</title>
        <authorList>
            <person name="Fu J."/>
        </authorList>
    </citation>
    <scope>NUCLEOTIDE SEQUENCE [LARGE SCALE GENOMIC DNA]</scope>
    <source>
        <strain evidence="6 7">Gsoil3046</strain>
    </source>
</reference>
<dbReference type="Pfam" id="PF00535">
    <property type="entry name" value="Glycos_transf_2"/>
    <property type="match status" value="1"/>
</dbReference>
<keyword evidence="3" id="KW-0808">Transferase</keyword>
<dbReference type="CDD" id="cd06423">
    <property type="entry name" value="CESA_like"/>
    <property type="match status" value="1"/>
</dbReference>
<feature type="domain" description="Glycosyltransferase 2-like" evidence="5">
    <location>
        <begin position="64"/>
        <end position="206"/>
    </location>
</feature>
<sequence length="493" mass="55670">MFWHGSWDHVLASMQWIFMIYFVAINLTYLLLNYVSAYQIVRYMREYRANYLPPGLRDYQPPVSIVLPAHNEEKSVVASVHSLLKTDYPLFEIVVVNDGSSDGTRAALIEAFGLVKVPEAYRARLHTEEVKGVYASARYPRVRMVDKAKGGKSDAINAGINCVRYPLFCVVDADCILQPESLSRVVRPFLEDGRVVASGGVVRVLNGCTVNNGMLSKVGLPNQWLPSFQVIEYLRAFLFGRMGWSPMNALLIISGAFGVFYKERVIAIGGYRGDTVGEDMDLVVRLHRNLREEKRDYRIVFVPDPVCWTEVPTDVTSLGHQRVRWQRGLAESLWSNIGLMFSRRGGTAGWVAFPFMLVFEFLGPLIEVVGYVSMIVLALAGLVPLQAFLIFLAAAVGMGMLLSVNAMLLEELSFGLYARPSQQLRLFAVAVLENFGYRQMNSCWRFYGTLLWLLGLRKHRRWGPIRRDASWQHNLDENDTMPIDTPAEGSVHP</sequence>
<protein>
    <submittedName>
        <fullName evidence="6">Glycosyltransferase family 2 protein</fullName>
    </submittedName>
</protein>
<evidence type="ECO:0000259" key="5">
    <source>
        <dbReference type="Pfam" id="PF00535"/>
    </source>
</evidence>
<feature type="transmembrane region" description="Helical" evidence="4">
    <location>
        <begin position="16"/>
        <end position="35"/>
    </location>
</feature>
<comment type="caution">
    <text evidence="6">The sequence shown here is derived from an EMBL/GenBank/DDBJ whole genome shotgun (WGS) entry which is preliminary data.</text>
</comment>
<feature type="transmembrane region" description="Helical" evidence="4">
    <location>
        <begin position="350"/>
        <end position="379"/>
    </location>
</feature>
<dbReference type="PANTHER" id="PTHR43630:SF1">
    <property type="entry name" value="POLY-BETA-1,6-N-ACETYL-D-GLUCOSAMINE SYNTHASE"/>
    <property type="match status" value="1"/>
</dbReference>
<name>A0ABW8JWS6_9GAMM</name>
<evidence type="ECO:0000256" key="1">
    <source>
        <dbReference type="ARBA" id="ARBA00006739"/>
    </source>
</evidence>
<dbReference type="InterPro" id="IPR029044">
    <property type="entry name" value="Nucleotide-diphossugar_trans"/>
</dbReference>
<feature type="transmembrane region" description="Helical" evidence="4">
    <location>
        <begin position="385"/>
        <end position="409"/>
    </location>
</feature>
<evidence type="ECO:0000313" key="7">
    <source>
        <dbReference type="Proteomes" id="UP001620460"/>
    </source>
</evidence>
<comment type="similarity">
    <text evidence="1">Belongs to the glycosyltransferase 2 family.</text>
</comment>
<evidence type="ECO:0000256" key="4">
    <source>
        <dbReference type="SAM" id="Phobius"/>
    </source>
</evidence>
<gene>
    <name evidence="6" type="ORF">ISP17_16205</name>
</gene>
<evidence type="ECO:0000256" key="2">
    <source>
        <dbReference type="ARBA" id="ARBA00022676"/>
    </source>
</evidence>
<organism evidence="6 7">
    <name type="scientific">Dyella ginsengisoli</name>
    <dbReference type="NCBI Taxonomy" id="363848"/>
    <lineage>
        <taxon>Bacteria</taxon>
        <taxon>Pseudomonadati</taxon>
        <taxon>Pseudomonadota</taxon>
        <taxon>Gammaproteobacteria</taxon>
        <taxon>Lysobacterales</taxon>
        <taxon>Rhodanobacteraceae</taxon>
        <taxon>Dyella</taxon>
    </lineage>
</organism>
<dbReference type="InterPro" id="IPR001173">
    <property type="entry name" value="Glyco_trans_2-like"/>
</dbReference>
<evidence type="ECO:0000313" key="6">
    <source>
        <dbReference type="EMBL" id="MFK2905504.1"/>
    </source>
</evidence>
<accession>A0ABW8JWS6</accession>
<dbReference type="Gene3D" id="3.90.550.10">
    <property type="entry name" value="Spore Coat Polysaccharide Biosynthesis Protein SpsA, Chain A"/>
    <property type="match status" value="1"/>
</dbReference>
<keyword evidence="4" id="KW-1133">Transmembrane helix</keyword>
<proteinExistence type="inferred from homology"/>
<evidence type="ECO:0000256" key="3">
    <source>
        <dbReference type="ARBA" id="ARBA00022679"/>
    </source>
</evidence>
<dbReference type="EMBL" id="JADIKM010000005">
    <property type="protein sequence ID" value="MFK2905504.1"/>
    <property type="molecule type" value="Genomic_DNA"/>
</dbReference>
<keyword evidence="2" id="KW-0328">Glycosyltransferase</keyword>